<organism evidence="2 3">
    <name type="scientific">Motilibacter deserti</name>
    <dbReference type="NCBI Taxonomy" id="2714956"/>
    <lineage>
        <taxon>Bacteria</taxon>
        <taxon>Bacillati</taxon>
        <taxon>Actinomycetota</taxon>
        <taxon>Actinomycetes</taxon>
        <taxon>Motilibacterales</taxon>
        <taxon>Motilibacteraceae</taxon>
        <taxon>Motilibacter</taxon>
    </lineage>
</organism>
<comment type="caution">
    <text evidence="2">The sequence shown here is derived from an EMBL/GenBank/DDBJ whole genome shotgun (WGS) entry which is preliminary data.</text>
</comment>
<protein>
    <submittedName>
        <fullName evidence="2">VanZ family protein</fullName>
    </submittedName>
</protein>
<keyword evidence="3" id="KW-1185">Reference proteome</keyword>
<feature type="transmembrane region" description="Helical" evidence="1">
    <location>
        <begin position="24"/>
        <end position="42"/>
    </location>
</feature>
<dbReference type="Proteomes" id="UP000800981">
    <property type="component" value="Unassembled WGS sequence"/>
</dbReference>
<dbReference type="RefSeq" id="WP_196791530.1">
    <property type="nucleotide sequence ID" value="NZ_JAANNP010000001.1"/>
</dbReference>
<proteinExistence type="predicted"/>
<accession>A0ABX0GPY1</accession>
<feature type="transmembrane region" description="Helical" evidence="1">
    <location>
        <begin position="108"/>
        <end position="125"/>
    </location>
</feature>
<keyword evidence="1" id="KW-1133">Transmembrane helix</keyword>
<evidence type="ECO:0000313" key="2">
    <source>
        <dbReference type="EMBL" id="NHC12874.1"/>
    </source>
</evidence>
<gene>
    <name evidence="2" type="ORF">G9H71_03665</name>
</gene>
<keyword evidence="1" id="KW-0472">Membrane</keyword>
<keyword evidence="1" id="KW-0812">Transmembrane</keyword>
<evidence type="ECO:0000313" key="3">
    <source>
        <dbReference type="Proteomes" id="UP000800981"/>
    </source>
</evidence>
<feature type="transmembrane region" description="Helical" evidence="1">
    <location>
        <begin position="78"/>
        <end position="96"/>
    </location>
</feature>
<evidence type="ECO:0000256" key="1">
    <source>
        <dbReference type="SAM" id="Phobius"/>
    </source>
</evidence>
<name>A0ABX0GPY1_9ACTN</name>
<feature type="transmembrane region" description="Helical" evidence="1">
    <location>
        <begin position="54"/>
        <end position="71"/>
    </location>
</feature>
<reference evidence="2 3" key="1">
    <citation type="submission" date="2020-03" db="EMBL/GenBank/DDBJ databases">
        <title>Two novel Motilibacter sp.</title>
        <authorList>
            <person name="Liu S."/>
        </authorList>
    </citation>
    <scope>NUCLEOTIDE SEQUENCE [LARGE SCALE GENOMIC DNA]</scope>
    <source>
        <strain evidence="2 3">E257</strain>
    </source>
</reference>
<dbReference type="EMBL" id="JAANNP010000001">
    <property type="protein sequence ID" value="NHC12874.1"/>
    <property type="molecule type" value="Genomic_DNA"/>
</dbReference>
<sequence>MTSTSEQAAGPAEAGQVRRTPLRWAVFVAAVVLQLAVVYAPSSGPGGGVPYLDKAVHAAIFGLVAWAGLRLRLPAGPLLGVLGAHAVLSEVLQGTLLPRRSGDVLDTVADVVGIALGALAAGHHFERVERARRQRDAGRRAPDEPGL</sequence>